<dbReference type="Pfam" id="PF13286">
    <property type="entry name" value="HD_assoc"/>
    <property type="match status" value="1"/>
</dbReference>
<dbReference type="InterPro" id="IPR051094">
    <property type="entry name" value="Diverse_Catalytic_Enzymes"/>
</dbReference>
<organism evidence="3 4">
    <name type="scientific">Brachyspira pilosicoli</name>
    <name type="common">Serpulina pilosicoli</name>
    <dbReference type="NCBI Taxonomy" id="52584"/>
    <lineage>
        <taxon>Bacteria</taxon>
        <taxon>Pseudomonadati</taxon>
        <taxon>Spirochaetota</taxon>
        <taxon>Spirochaetia</taxon>
        <taxon>Brachyspirales</taxon>
        <taxon>Brachyspiraceae</taxon>
        <taxon>Brachyspira</taxon>
    </lineage>
</organism>
<dbReference type="OrthoDB" id="9803619at2"/>
<reference evidence="3 4" key="1">
    <citation type="journal article" date="1992" name="Lakartidningen">
        <title>[Penicillin V and not amoxicillin is the first choice preparation in acute otitis].</title>
        <authorList>
            <person name="Kamme C."/>
            <person name="Lundgren K."/>
            <person name="Prellner K."/>
        </authorList>
    </citation>
    <scope>NUCLEOTIDE SEQUENCE [LARGE SCALE GENOMIC DNA]</scope>
    <source>
        <strain evidence="3 4">PC5538III-hc</strain>
    </source>
</reference>
<evidence type="ECO:0000313" key="4">
    <source>
        <dbReference type="Proteomes" id="UP000323176"/>
    </source>
</evidence>
<name>A0A5C8EUD6_BRAPL</name>
<dbReference type="PANTHER" id="PTHR35795:SF1">
    <property type="entry name" value="BIS(5'-NUCLEOSYL)-TETRAPHOSPHATASE, SYMMETRICAL"/>
    <property type="match status" value="1"/>
</dbReference>
<protein>
    <submittedName>
        <fullName evidence="3">Deoxyguanosinetriphosphate triphosphohydrolase</fullName>
    </submittedName>
</protein>
<dbReference type="AlphaFoldDB" id="A0A5C8EUD6"/>
<keyword evidence="1 3" id="KW-0378">Hydrolase</keyword>
<dbReference type="Pfam" id="PF01966">
    <property type="entry name" value="HD"/>
    <property type="match status" value="1"/>
</dbReference>
<dbReference type="InterPro" id="IPR003607">
    <property type="entry name" value="HD/PDEase_dom"/>
</dbReference>
<sequence length="344" mass="39250">MRTIRLDIETREKSFLSPAASFSSNSKGCQHPREEDDIRTLYMQDRDRIIHSEYFRRLKDKAQVIMLSVGDFRTRLTHTLEVMQIARSIARVLRLNEDLTEAIALGHDLGHSPFGHAGERAISKYFKGFHHSVQSLRVVEHLEKGKGLNLTFEVRDGILKHTKGKTGKLLTDSSGPSTNEGMIVRIADTIAYANHDVDDAIRYGLLDYHDIPKDIINVLGKSYGERADTMIMGVINASIEKMYIDIDAKVLNAINDLRAFMFKKVYESKEILEDVDSVNRIISTIFEYLLKHLEIIEEDKLFKKADIAYSSDEELVKDYVAHLTDSEAIKLHKSITYGKLNSIY</sequence>
<proteinExistence type="predicted"/>
<dbReference type="Proteomes" id="UP000323176">
    <property type="component" value="Unassembled WGS sequence"/>
</dbReference>
<evidence type="ECO:0000256" key="1">
    <source>
        <dbReference type="ARBA" id="ARBA00022801"/>
    </source>
</evidence>
<comment type="caution">
    <text evidence="3">The sequence shown here is derived from an EMBL/GenBank/DDBJ whole genome shotgun (WGS) entry which is preliminary data.</text>
</comment>
<dbReference type="GO" id="GO:0016787">
    <property type="term" value="F:hydrolase activity"/>
    <property type="evidence" value="ECO:0007669"/>
    <property type="project" value="UniProtKB-KW"/>
</dbReference>
<dbReference type="InterPro" id="IPR026875">
    <property type="entry name" value="PHydrolase_assoc_dom"/>
</dbReference>
<dbReference type="NCBIfam" id="NF002327">
    <property type="entry name" value="PRK01286.1-2"/>
    <property type="match status" value="1"/>
</dbReference>
<dbReference type="PANTHER" id="PTHR35795">
    <property type="entry name" value="SLR1885 PROTEIN"/>
    <property type="match status" value="1"/>
</dbReference>
<dbReference type="SUPFAM" id="SSF109604">
    <property type="entry name" value="HD-domain/PDEase-like"/>
    <property type="match status" value="1"/>
</dbReference>
<dbReference type="InterPro" id="IPR006674">
    <property type="entry name" value="HD_domain"/>
</dbReference>
<dbReference type="SMART" id="SM00471">
    <property type="entry name" value="HDc"/>
    <property type="match status" value="1"/>
</dbReference>
<dbReference type="CDD" id="cd00077">
    <property type="entry name" value="HDc"/>
    <property type="match status" value="1"/>
</dbReference>
<dbReference type="Gene3D" id="1.10.3210.10">
    <property type="entry name" value="Hypothetical protein af1432"/>
    <property type="match status" value="1"/>
</dbReference>
<dbReference type="PROSITE" id="PS51831">
    <property type="entry name" value="HD"/>
    <property type="match status" value="1"/>
</dbReference>
<dbReference type="EMBL" id="SAXY01000044">
    <property type="protein sequence ID" value="TXJ41465.1"/>
    <property type="molecule type" value="Genomic_DNA"/>
</dbReference>
<accession>A0A5C8EUD6</accession>
<gene>
    <name evidence="3" type="ORF">EPJ72_07105</name>
</gene>
<evidence type="ECO:0000313" key="3">
    <source>
        <dbReference type="EMBL" id="TXJ41465.1"/>
    </source>
</evidence>
<evidence type="ECO:0000259" key="2">
    <source>
        <dbReference type="PROSITE" id="PS51831"/>
    </source>
</evidence>
<feature type="domain" description="HD" evidence="2">
    <location>
        <begin position="75"/>
        <end position="193"/>
    </location>
</feature>